<keyword evidence="1 3" id="KW-0547">Nucleotide-binding</keyword>
<evidence type="ECO:0000313" key="5">
    <source>
        <dbReference type="EMBL" id="PSJ79520.1"/>
    </source>
</evidence>
<comment type="caution">
    <text evidence="5">The sequence shown here is derived from an EMBL/GenBank/DDBJ whole genome shotgun (WGS) entry which is preliminary data.</text>
</comment>
<dbReference type="Pfam" id="PF13538">
    <property type="entry name" value="UvrD_C_2"/>
    <property type="match status" value="1"/>
</dbReference>
<keyword evidence="3" id="KW-0238">DNA-binding</keyword>
<sequence>MNAPNDLNQAAALAATQFLQHYASEDAALVAPYIEALFNALQSGHSFIWLDDKEAAALKHASLVVGAAGETPLVLNGRRLFLGRLWQLEHDLAIEIKRLATEPVDNVNWLQASQNLQNWFAEKGSEGQRDAAGLALLQSFMLITGGPGTGKTTTVAKLLGLICDNDTSLPRIALAAPTGKAAAHMARSLHRALDGFDLPERTKQHLLLLEGQTVHRLLKLRPPKMQSAFHIRQPLPLDVLVVDEASMLDLSLSLQLLKAIPSSCRVIFLGDEFQLPSVGVGAVLAALSRETVLDEDTHHRLSQYLPQHTFSVAENPPALSQNIAHLHVSHRFGADSGIGCLARAVISGQSEAAWAYFERFPDELQVLHADMKHQAELLYSKHDKYWQAVDSNNIALAFGHAADVVVLTAWRQDADNFNQAYFRHLKRQQRIPADIPWFAGQMIMVTRNDYILDVFNGDIGLIMPDTESAKGLAAYFPFSDGFKKIPISRLPAFEAAFAMTVHKSQGSEYREVWLLPPSIDTAKESRDVLNGLNNAVLYTSITRARERFVFWGDKKNFEWAVKTQKKRQTALDEMINTLF</sequence>
<dbReference type="GO" id="GO:0000724">
    <property type="term" value="P:double-strand break repair via homologous recombination"/>
    <property type="evidence" value="ECO:0007669"/>
    <property type="project" value="UniProtKB-UniRule"/>
</dbReference>
<organism evidence="5 6">
    <name type="scientific">Neisseria iguanae</name>
    <dbReference type="NCBI Taxonomy" id="90242"/>
    <lineage>
        <taxon>Bacteria</taxon>
        <taxon>Pseudomonadati</taxon>
        <taxon>Pseudomonadota</taxon>
        <taxon>Betaproteobacteria</taxon>
        <taxon>Neisseriales</taxon>
        <taxon>Neisseriaceae</taxon>
        <taxon>Neisseria</taxon>
    </lineage>
</organism>
<keyword evidence="3" id="KW-0378">Hydrolase</keyword>
<comment type="function">
    <text evidence="3">A helicase/nuclease that prepares dsDNA breaks (DSB) for recombinational DNA repair. Binds to DSBs and unwinds DNA via a highly rapid and processive ATP-dependent bidirectional helicase activity. Unwinds dsDNA until it encounters a Chi (crossover hotspot instigator) sequence from the 3' direction. Cuts ssDNA a few nucleotides 3' to the Chi site. The properties and activities of the enzyme are changed at Chi. The Chi-altered holoenzyme produces a long 3'-ssDNA overhang and facilitates RecA-binding to the ssDNA for homologous DNA recombination and repair. Holoenzyme degrades any linearized DNA that is unable to undergo homologous recombination. In the holoenzyme this subunit has ssDNA-dependent ATPase and 5'-3' helicase activity. When added to pre-assembled RecBC greatly stimulates nuclease activity and augments holoenzyme processivity. Negatively regulates the RecA-loading ability of RecBCD.</text>
</comment>
<name>A0A2P7TXT1_9NEIS</name>
<dbReference type="InterPro" id="IPR027785">
    <property type="entry name" value="UvrD-like_helicase_C"/>
</dbReference>
<reference evidence="5 6" key="1">
    <citation type="submission" date="2018-03" db="EMBL/GenBank/DDBJ databases">
        <title>Neisseria weixii sp. nov., isolated from the intestinal contents of Tibetan Plateau pika (Ochotona curzoniae) in Yushu, Qinghai Province, China.</title>
        <authorList>
            <person name="Gui Z."/>
        </authorList>
    </citation>
    <scope>NUCLEOTIDE SEQUENCE [LARGE SCALE GENOMIC DNA]</scope>
    <source>
        <strain evidence="5 6">ATCC 51483</strain>
    </source>
</reference>
<keyword evidence="6" id="KW-1185">Reference proteome</keyword>
<dbReference type="SUPFAM" id="SSF52540">
    <property type="entry name" value="P-loop containing nucleoside triphosphate hydrolases"/>
    <property type="match status" value="1"/>
</dbReference>
<comment type="similarity">
    <text evidence="3">Belongs to the RecD family.</text>
</comment>
<keyword evidence="3" id="KW-0227">DNA damage</keyword>
<dbReference type="InterPro" id="IPR003593">
    <property type="entry name" value="AAA+_ATPase"/>
</dbReference>
<evidence type="ECO:0000313" key="6">
    <source>
        <dbReference type="Proteomes" id="UP000241868"/>
    </source>
</evidence>
<dbReference type="AlphaFoldDB" id="A0A2P7TXT1"/>
<keyword evidence="3" id="KW-0540">Nuclease</keyword>
<proteinExistence type="inferred from homology"/>
<dbReference type="PANTHER" id="PTHR43788:SF6">
    <property type="entry name" value="DNA HELICASE B"/>
    <property type="match status" value="1"/>
</dbReference>
<evidence type="ECO:0000256" key="1">
    <source>
        <dbReference type="ARBA" id="ARBA00022741"/>
    </source>
</evidence>
<keyword evidence="2 3" id="KW-0067">ATP-binding</keyword>
<dbReference type="InterPro" id="IPR006344">
    <property type="entry name" value="RecD"/>
</dbReference>
<dbReference type="CDD" id="cd18809">
    <property type="entry name" value="SF1_C_RecD"/>
    <property type="match status" value="1"/>
</dbReference>
<dbReference type="GO" id="GO:0008854">
    <property type="term" value="F:exodeoxyribonuclease V activity"/>
    <property type="evidence" value="ECO:0007669"/>
    <property type="project" value="InterPro"/>
</dbReference>
<dbReference type="SMART" id="SM00382">
    <property type="entry name" value="AAA"/>
    <property type="match status" value="1"/>
</dbReference>
<comment type="miscellaneous">
    <text evidence="3">In the RecBCD complex, RecB has a slow 3'-5' helicase, an exonuclease activity and loads RecA onto ssDNA, RecD has a fast 5'-3' helicase activity, while RecC stimulates the ATPase and processivity of the RecB helicase and contributes to recognition of the Chi site.</text>
</comment>
<dbReference type="GO" id="GO:0003677">
    <property type="term" value="F:DNA binding"/>
    <property type="evidence" value="ECO:0007669"/>
    <property type="project" value="UniProtKB-UniRule"/>
</dbReference>
<keyword evidence="3" id="KW-0413">Isomerase</keyword>
<evidence type="ECO:0000256" key="3">
    <source>
        <dbReference type="HAMAP-Rule" id="MF_01487"/>
    </source>
</evidence>
<dbReference type="EC" id="5.6.2.3" evidence="3"/>
<gene>
    <name evidence="3 5" type="primary">recD</name>
    <name evidence="5" type="ORF">C7N83_11695</name>
</gene>
<comment type="catalytic activity">
    <reaction evidence="3">
        <text>ATP + H2O = ADP + phosphate + H(+)</text>
        <dbReference type="Rhea" id="RHEA:13065"/>
        <dbReference type="ChEBI" id="CHEBI:15377"/>
        <dbReference type="ChEBI" id="CHEBI:15378"/>
        <dbReference type="ChEBI" id="CHEBI:30616"/>
        <dbReference type="ChEBI" id="CHEBI:43474"/>
        <dbReference type="ChEBI" id="CHEBI:456216"/>
        <dbReference type="EC" id="5.6.2.3"/>
    </reaction>
</comment>
<dbReference type="GO" id="GO:0005524">
    <property type="term" value="F:ATP binding"/>
    <property type="evidence" value="ECO:0007669"/>
    <property type="project" value="UniProtKB-UniRule"/>
</dbReference>
<dbReference type="InterPro" id="IPR027417">
    <property type="entry name" value="P-loop_NTPase"/>
</dbReference>
<dbReference type="OrthoDB" id="9803432at2"/>
<dbReference type="GO" id="GO:0016887">
    <property type="term" value="F:ATP hydrolysis activity"/>
    <property type="evidence" value="ECO:0007669"/>
    <property type="project" value="RHEA"/>
</dbReference>
<keyword evidence="3" id="KW-0347">Helicase</keyword>
<dbReference type="GO" id="GO:0009338">
    <property type="term" value="C:exodeoxyribonuclease V complex"/>
    <property type="evidence" value="ECO:0007669"/>
    <property type="project" value="InterPro"/>
</dbReference>
<dbReference type="GO" id="GO:0043139">
    <property type="term" value="F:5'-3' DNA helicase activity"/>
    <property type="evidence" value="ECO:0007669"/>
    <property type="project" value="UniProtKB-UniRule"/>
</dbReference>
<dbReference type="InterPro" id="IPR050534">
    <property type="entry name" value="Coronavir_polyprotein_1ab"/>
</dbReference>
<keyword evidence="3" id="KW-0269">Exonuclease</keyword>
<dbReference type="EMBL" id="PXYY01000099">
    <property type="protein sequence ID" value="PSJ79520.1"/>
    <property type="molecule type" value="Genomic_DNA"/>
</dbReference>
<evidence type="ECO:0000256" key="2">
    <source>
        <dbReference type="ARBA" id="ARBA00022840"/>
    </source>
</evidence>
<feature type="domain" description="AAA+ ATPase" evidence="4">
    <location>
        <begin position="137"/>
        <end position="303"/>
    </location>
</feature>
<dbReference type="Gene3D" id="3.40.50.300">
    <property type="entry name" value="P-loop containing nucleotide triphosphate hydrolases"/>
    <property type="match status" value="2"/>
</dbReference>
<dbReference type="Proteomes" id="UP000241868">
    <property type="component" value="Unassembled WGS sequence"/>
</dbReference>
<dbReference type="RefSeq" id="WP_106742849.1">
    <property type="nucleotide sequence ID" value="NZ_PXYY01000099.1"/>
</dbReference>
<accession>A0A2P7TXT1</accession>
<comment type="subunit">
    <text evidence="3">Heterotrimer of RecB, RecC and RecD. All subunits contribute to DNA-binding.</text>
</comment>
<evidence type="ECO:0000259" key="4">
    <source>
        <dbReference type="SMART" id="SM00382"/>
    </source>
</evidence>
<dbReference type="Pfam" id="PF13245">
    <property type="entry name" value="AAA_19"/>
    <property type="match status" value="1"/>
</dbReference>
<feature type="binding site" evidence="3">
    <location>
        <begin position="145"/>
        <end position="152"/>
    </location>
    <ligand>
        <name>ATP</name>
        <dbReference type="ChEBI" id="CHEBI:30616"/>
    </ligand>
</feature>
<dbReference type="NCBIfam" id="TIGR01447">
    <property type="entry name" value="recD"/>
    <property type="match status" value="1"/>
</dbReference>
<keyword evidence="3" id="KW-0234">DNA repair</keyword>
<dbReference type="HAMAP" id="MF_01487">
    <property type="entry name" value="RecD"/>
    <property type="match status" value="1"/>
</dbReference>
<protein>
    <recommendedName>
        <fullName evidence="3">RecBCD enzyme subunit RecD</fullName>
        <ecNumber evidence="3">5.6.2.3</ecNumber>
    </recommendedName>
    <alternativeName>
        <fullName evidence="3">DNA 5'-3' helicase subunit RecD</fullName>
    </alternativeName>
    <alternativeName>
        <fullName evidence="3">Exonuclease V subunit RecD</fullName>
        <shortName evidence="3">ExoV subunit RecD</shortName>
    </alternativeName>
    <alternativeName>
        <fullName evidence="3">Helicase/nuclease RecBCD subunit RecD</fullName>
    </alternativeName>
</protein>
<dbReference type="GO" id="GO:0017116">
    <property type="term" value="F:single-stranded DNA helicase activity"/>
    <property type="evidence" value="ECO:0007669"/>
    <property type="project" value="TreeGrafter"/>
</dbReference>
<dbReference type="PANTHER" id="PTHR43788">
    <property type="entry name" value="DNA2/NAM7 HELICASE FAMILY MEMBER"/>
    <property type="match status" value="1"/>
</dbReference>